<evidence type="ECO:0000313" key="2">
    <source>
        <dbReference type="Proteomes" id="UP001234989"/>
    </source>
</evidence>
<organism evidence="1 2">
    <name type="scientific">Solanum verrucosum</name>
    <dbReference type="NCBI Taxonomy" id="315347"/>
    <lineage>
        <taxon>Eukaryota</taxon>
        <taxon>Viridiplantae</taxon>
        <taxon>Streptophyta</taxon>
        <taxon>Embryophyta</taxon>
        <taxon>Tracheophyta</taxon>
        <taxon>Spermatophyta</taxon>
        <taxon>Magnoliopsida</taxon>
        <taxon>eudicotyledons</taxon>
        <taxon>Gunneridae</taxon>
        <taxon>Pentapetalae</taxon>
        <taxon>asterids</taxon>
        <taxon>lamiids</taxon>
        <taxon>Solanales</taxon>
        <taxon>Solanaceae</taxon>
        <taxon>Solanoideae</taxon>
        <taxon>Solaneae</taxon>
        <taxon>Solanum</taxon>
    </lineage>
</organism>
<dbReference type="AlphaFoldDB" id="A0AAF0QA96"/>
<accession>A0AAF0QA96</accession>
<sequence>MSSWLKKSSNLFLILTRVVTYIVIKLDMAKAYDRMSWNFVTSILRKFGFSENWINLILNLVSGVLYSIIINGSRTDDIVIFSSGRTKSIKLVMKQIKKYELSSGQKVNSEKNFFLTAPKATATRINKMRNSLGFMDKKFPFTYLGCPIYVGRKKIEYFDIMVKLLNLFGNILEGH</sequence>
<dbReference type="Proteomes" id="UP001234989">
    <property type="component" value="Chromosome 3"/>
</dbReference>
<proteinExistence type="predicted"/>
<gene>
    <name evidence="1" type="ORF">MTR67_012991</name>
</gene>
<evidence type="ECO:0008006" key="3">
    <source>
        <dbReference type="Google" id="ProtNLM"/>
    </source>
</evidence>
<dbReference type="PANTHER" id="PTHR33116">
    <property type="entry name" value="REVERSE TRANSCRIPTASE ZINC-BINDING DOMAIN-CONTAINING PROTEIN-RELATED-RELATED"/>
    <property type="match status" value="1"/>
</dbReference>
<protein>
    <recommendedName>
        <fullName evidence="3">Reverse transcriptase domain-containing protein</fullName>
    </recommendedName>
</protein>
<evidence type="ECO:0000313" key="1">
    <source>
        <dbReference type="EMBL" id="WMV19606.1"/>
    </source>
</evidence>
<dbReference type="PANTHER" id="PTHR33116:SF67">
    <property type="entry name" value="REVERSE TRANSCRIPTASE"/>
    <property type="match status" value="1"/>
</dbReference>
<keyword evidence="2" id="KW-1185">Reference proteome</keyword>
<dbReference type="EMBL" id="CP133614">
    <property type="protein sequence ID" value="WMV19606.1"/>
    <property type="molecule type" value="Genomic_DNA"/>
</dbReference>
<reference evidence="1" key="1">
    <citation type="submission" date="2023-08" db="EMBL/GenBank/DDBJ databases">
        <title>A de novo genome assembly of Solanum verrucosum Schlechtendal, a Mexican diploid species geographically isolated from the other diploid A-genome species in potato relatives.</title>
        <authorList>
            <person name="Hosaka K."/>
        </authorList>
    </citation>
    <scope>NUCLEOTIDE SEQUENCE</scope>
    <source>
        <tissue evidence="1">Young leaves</tissue>
    </source>
</reference>
<name>A0AAF0QA96_SOLVR</name>